<comment type="caution">
    <text evidence="1">The sequence shown here is derived from an EMBL/GenBank/DDBJ whole genome shotgun (WGS) entry which is preliminary data.</text>
</comment>
<name>A0AAW6U307_9MOLU</name>
<dbReference type="RefSeq" id="WP_282838695.1">
    <property type="nucleotide sequence ID" value="NZ_JASCXW010000003.1"/>
</dbReference>
<dbReference type="Pfam" id="PF13416">
    <property type="entry name" value="SBP_bac_8"/>
    <property type="match status" value="1"/>
</dbReference>
<proteinExistence type="predicted"/>
<sequence>MKITVKMKKYITLILVLIVSSFIILGLSGVFRSSETPKPILTSLESVYLEGYYSEYLNTYGHHQIDTEQSHKIDAVDFVLPEGETLKEDLQSYEWVDNSSIFIHVDIELEGLYYVHINYLSLSVSHIPIGLSIKLNGDEFPPYYEASQITLNTLWAESSAQMGVDRYGNDVSVTQETYDIVQDVVIRDSRKLYKDGLAFFLEQGENIIEIEKISGQLLLNEVRIESKKNYITYEQYISNYTEQNIDYIQRFEAEESLYRNSSTISRGISRDPLVEPYSMTKLKLNVLGTDSYDNAGDAVTWAVDIDHPGWYYITFKASVGRQNTTSYRTLYINGELPFEEARHLPFSYDRKWQNITLQNINQEPLQIYLEPGDEITLEVDGTLFSAVYEKLRIITSEMSTLGLDVTKLTRNNTDKGIDWVMLDYFPNLHETLANWVEELNEVNNVLRDLYGFERDAQVVRDIEAGISRIQKIQSDINELPRRLTLLSTGSSSAVQLITNQLDNILKQPAIIDAFFIHTDLEDLPNPNPGFLTNTWVFFARFFLSFVDPSYSEKAREDELEVWVNRSRQYVDMIQKIADDQFTVETGIKVKVSLINDDSKLLLANSANQQPDVALGISAWIPNEYGMRGMLYDMSQADGFSDVIQVFNPEQLIPMTYDDKLYGLPETENFFVLFYRRDILEQLDLTVPNTWQDVLNMLPVLRRYGMSFYIPLSSSSALKSFDSTAPFIYQFNGRIYSEDGLSSAIDHENTIQALSFMTDLYREYSMPFQVPSFFNSFRYGEIPIGIGDFGMYLQLMNAASDISGLWEIALVPGIEHEVFDEQTDTTENIINRSMGGAQQASIIFEKSEKKAEAWRFISWWMSTETQLLFSQTMVNTLGTRYLWNSANMEAFEAFSWDPSHKEIILEQWSHLKEVPKIPGSYIIEREISNTWNSVVYNDANLRSTVSDALIKIDRELARKMMEFGYLDSSGNVIKPFILPTVENIMRWYNE</sequence>
<evidence type="ECO:0000313" key="2">
    <source>
        <dbReference type="Proteomes" id="UP001431532"/>
    </source>
</evidence>
<reference evidence="1" key="1">
    <citation type="submission" date="2023-05" db="EMBL/GenBank/DDBJ databases">
        <title>Mariniplasma microaerophilum sp. nov., a novel anaerobic mollicute isolated from terrestrial mud volcano, Taman Peninsula, Russia.</title>
        <authorList>
            <person name="Khomyakova M.A."/>
            <person name="Merkel A.Y."/>
            <person name="Slobodkin A.I."/>
        </authorList>
    </citation>
    <scope>NUCLEOTIDE SEQUENCE</scope>
    <source>
        <strain evidence="1">M4Ah</strain>
    </source>
</reference>
<dbReference type="EMBL" id="JASCXW010000003">
    <property type="protein sequence ID" value="MDI6452280.1"/>
    <property type="molecule type" value="Genomic_DNA"/>
</dbReference>
<dbReference type="AlphaFoldDB" id="A0AAW6U307"/>
<dbReference type="InterPro" id="IPR050490">
    <property type="entry name" value="Bact_solute-bd_prot1"/>
</dbReference>
<protein>
    <submittedName>
        <fullName evidence="1">Extracellular solute-binding protein</fullName>
    </submittedName>
</protein>
<dbReference type="InterPro" id="IPR006059">
    <property type="entry name" value="SBP"/>
</dbReference>
<organism evidence="1 2">
    <name type="scientific">Peloplasma aerotolerans</name>
    <dbReference type="NCBI Taxonomy" id="3044389"/>
    <lineage>
        <taxon>Bacteria</taxon>
        <taxon>Bacillati</taxon>
        <taxon>Mycoplasmatota</taxon>
        <taxon>Mollicutes</taxon>
        <taxon>Acholeplasmatales</taxon>
        <taxon>Acholeplasmataceae</taxon>
        <taxon>Peloplasma</taxon>
    </lineage>
</organism>
<dbReference type="SUPFAM" id="SSF53850">
    <property type="entry name" value="Periplasmic binding protein-like II"/>
    <property type="match status" value="1"/>
</dbReference>
<accession>A0AAW6U307</accession>
<keyword evidence="2" id="KW-1185">Reference proteome</keyword>
<dbReference type="Gene3D" id="2.60.120.260">
    <property type="entry name" value="Galactose-binding domain-like"/>
    <property type="match status" value="1"/>
</dbReference>
<dbReference type="Proteomes" id="UP001431532">
    <property type="component" value="Unassembled WGS sequence"/>
</dbReference>
<dbReference type="Gene3D" id="3.40.190.10">
    <property type="entry name" value="Periplasmic binding protein-like II"/>
    <property type="match status" value="1"/>
</dbReference>
<evidence type="ECO:0000313" key="1">
    <source>
        <dbReference type="EMBL" id="MDI6452280.1"/>
    </source>
</evidence>
<gene>
    <name evidence="1" type="ORF">QJ521_01780</name>
</gene>
<dbReference type="PANTHER" id="PTHR43649:SF27">
    <property type="entry name" value="EXTRACELLULAR SOLUTE-BINDING PROTEIN FAMILY 1"/>
    <property type="match status" value="1"/>
</dbReference>
<dbReference type="PANTHER" id="PTHR43649">
    <property type="entry name" value="ARABINOSE-BINDING PROTEIN-RELATED"/>
    <property type="match status" value="1"/>
</dbReference>